<protein>
    <recommendedName>
        <fullName evidence="3">DUF1054 family protein</fullName>
    </recommendedName>
</protein>
<keyword evidence="2" id="KW-1185">Reference proteome</keyword>
<dbReference type="PATRIC" id="fig|1423778.4.peg.430"/>
<gene>
    <name evidence="1" type="ORF">FC70_GL000411</name>
</gene>
<dbReference type="AlphaFoldDB" id="A0A0R1RMW8"/>
<dbReference type="Pfam" id="PF06335">
    <property type="entry name" value="DUF1054"/>
    <property type="match status" value="1"/>
</dbReference>
<dbReference type="Proteomes" id="UP000051697">
    <property type="component" value="Unassembled WGS sequence"/>
</dbReference>
<dbReference type="Gene3D" id="3.30.930.20">
    <property type="entry name" value="Protein of unknown function DUF1054"/>
    <property type="match status" value="1"/>
</dbReference>
<dbReference type="EMBL" id="AZFE01000003">
    <property type="protein sequence ID" value="KRL57937.1"/>
    <property type="molecule type" value="Genomic_DNA"/>
</dbReference>
<name>A0A0R1RMW8_9LACO</name>
<accession>A0A0R1RMW8</accession>
<evidence type="ECO:0000313" key="2">
    <source>
        <dbReference type="Proteomes" id="UP000051697"/>
    </source>
</evidence>
<dbReference type="OrthoDB" id="9812818at2"/>
<dbReference type="InterPro" id="IPR053707">
    <property type="entry name" value="UPF0637_domain_sf"/>
</dbReference>
<dbReference type="STRING" id="1423778.FC70_GL000411"/>
<sequence>MELYDKSDFEIFNDQTLQGRLGKIKQSIDPKFETTGNQLQGLFNSQGLTVFQHVAKHARRTVNPPVDTWIAFGPNKRGYKKDPHFELGFWDDRMFLKLCLLSESKANPFNAKYLADSETAINQISDRYGVSSDHTKKGMHSLKLTEDYIDKYANFKSAEFMVGIEWMKDGAFFKDLHQFEIIQQSIKDLIDIYKIWVIRI</sequence>
<comment type="caution">
    <text evidence="1">The sequence shown here is derived from an EMBL/GenBank/DDBJ whole genome shotgun (WGS) entry which is preliminary data.</text>
</comment>
<proteinExistence type="predicted"/>
<evidence type="ECO:0008006" key="3">
    <source>
        <dbReference type="Google" id="ProtNLM"/>
    </source>
</evidence>
<evidence type="ECO:0000313" key="1">
    <source>
        <dbReference type="EMBL" id="KRL57937.1"/>
    </source>
</evidence>
<organism evidence="1 2">
    <name type="scientific">Paucilactobacillus oligofermentans DSM 15707 = LMG 22743</name>
    <dbReference type="NCBI Taxonomy" id="1423778"/>
    <lineage>
        <taxon>Bacteria</taxon>
        <taxon>Bacillati</taxon>
        <taxon>Bacillota</taxon>
        <taxon>Bacilli</taxon>
        <taxon>Lactobacillales</taxon>
        <taxon>Lactobacillaceae</taxon>
        <taxon>Paucilactobacillus</taxon>
    </lineage>
</organism>
<dbReference type="InterPro" id="IPR009403">
    <property type="entry name" value="UPF0637"/>
</dbReference>
<reference evidence="1 2" key="1">
    <citation type="journal article" date="2015" name="Genome Announc.">
        <title>Expanding the biotechnology potential of lactobacilli through comparative genomics of 213 strains and associated genera.</title>
        <authorList>
            <person name="Sun Z."/>
            <person name="Harris H.M."/>
            <person name="McCann A."/>
            <person name="Guo C."/>
            <person name="Argimon S."/>
            <person name="Zhang W."/>
            <person name="Yang X."/>
            <person name="Jeffery I.B."/>
            <person name="Cooney J.C."/>
            <person name="Kagawa T.F."/>
            <person name="Liu W."/>
            <person name="Song Y."/>
            <person name="Salvetti E."/>
            <person name="Wrobel A."/>
            <person name="Rasinkangas P."/>
            <person name="Parkhill J."/>
            <person name="Rea M.C."/>
            <person name="O'Sullivan O."/>
            <person name="Ritari J."/>
            <person name="Douillard F.P."/>
            <person name="Paul Ross R."/>
            <person name="Yang R."/>
            <person name="Briner A.E."/>
            <person name="Felis G.E."/>
            <person name="de Vos W.M."/>
            <person name="Barrangou R."/>
            <person name="Klaenhammer T.R."/>
            <person name="Caufield P.W."/>
            <person name="Cui Y."/>
            <person name="Zhang H."/>
            <person name="O'Toole P.W."/>
        </authorList>
    </citation>
    <scope>NUCLEOTIDE SEQUENCE [LARGE SCALE GENOMIC DNA]</scope>
    <source>
        <strain evidence="1 2">DSM 15707</strain>
    </source>
</reference>
<dbReference type="SUPFAM" id="SSF142913">
    <property type="entry name" value="YktB/PF0168-like"/>
    <property type="match status" value="1"/>
</dbReference>